<organism evidence="2 3">
    <name type="scientific">Protopolystoma xenopodis</name>
    <dbReference type="NCBI Taxonomy" id="117903"/>
    <lineage>
        <taxon>Eukaryota</taxon>
        <taxon>Metazoa</taxon>
        <taxon>Spiralia</taxon>
        <taxon>Lophotrochozoa</taxon>
        <taxon>Platyhelminthes</taxon>
        <taxon>Monogenea</taxon>
        <taxon>Polyopisthocotylea</taxon>
        <taxon>Polystomatidea</taxon>
        <taxon>Polystomatidae</taxon>
        <taxon>Protopolystoma</taxon>
    </lineage>
</organism>
<feature type="region of interest" description="Disordered" evidence="1">
    <location>
        <begin position="143"/>
        <end position="261"/>
    </location>
</feature>
<evidence type="ECO:0000256" key="1">
    <source>
        <dbReference type="SAM" id="MobiDB-lite"/>
    </source>
</evidence>
<accession>A0A3S5B7S7</accession>
<evidence type="ECO:0000313" key="3">
    <source>
        <dbReference type="Proteomes" id="UP000784294"/>
    </source>
</evidence>
<reference evidence="2" key="1">
    <citation type="submission" date="2018-11" db="EMBL/GenBank/DDBJ databases">
        <authorList>
            <consortium name="Pathogen Informatics"/>
        </authorList>
    </citation>
    <scope>NUCLEOTIDE SEQUENCE</scope>
</reference>
<feature type="compositionally biased region" description="Polar residues" evidence="1">
    <location>
        <begin position="63"/>
        <end position="85"/>
    </location>
</feature>
<sequence length="261" mass="29034">MFAPEFRDSPPSTDLNLANNEQLMADRRRRAALLVARLKQEQFAGSSPPSTIAEEACFLSTVSTSDRPQTGKNSDCRFNSNSDPASPNPAIPLGLDSLHSLSLPLSARPDSVSIAVAQAVVAGLNRAAVRHESTDPFLFELNHDESSSNSNLVDLKDCPVQKKKKHRSFKQENGHRSGSKSSRFTKMTHRHERTPPAAYNADTRTLKTKYSKYIHQYSSRSPSSHSSVNCESDASESKSLPRSRSHHSRYEDRPGHKRHRD</sequence>
<name>A0A3S5B7S7_9PLAT</name>
<feature type="compositionally biased region" description="Low complexity" evidence="1">
    <location>
        <begin position="218"/>
        <end position="227"/>
    </location>
</feature>
<gene>
    <name evidence="2" type="ORF">PXEA_LOCUS32389</name>
</gene>
<evidence type="ECO:0000313" key="2">
    <source>
        <dbReference type="EMBL" id="VEL38949.1"/>
    </source>
</evidence>
<dbReference type="AlphaFoldDB" id="A0A3S5B7S7"/>
<feature type="compositionally biased region" description="Polar residues" evidence="1">
    <location>
        <begin position="228"/>
        <end position="240"/>
    </location>
</feature>
<feature type="region of interest" description="Disordered" evidence="1">
    <location>
        <begin position="63"/>
        <end position="88"/>
    </location>
</feature>
<protein>
    <submittedName>
        <fullName evidence="2">Uncharacterized protein</fullName>
    </submittedName>
</protein>
<keyword evidence="3" id="KW-1185">Reference proteome</keyword>
<proteinExistence type="predicted"/>
<dbReference type="Proteomes" id="UP000784294">
    <property type="component" value="Unassembled WGS sequence"/>
</dbReference>
<dbReference type="EMBL" id="CAAALY010259586">
    <property type="protein sequence ID" value="VEL38949.1"/>
    <property type="molecule type" value="Genomic_DNA"/>
</dbReference>
<comment type="caution">
    <text evidence="2">The sequence shown here is derived from an EMBL/GenBank/DDBJ whole genome shotgun (WGS) entry which is preliminary data.</text>
</comment>